<dbReference type="KEGG" id="tgb:HG536_0G03780"/>
<evidence type="ECO:0000256" key="2">
    <source>
        <dbReference type="ARBA" id="ARBA00005573"/>
    </source>
</evidence>
<evidence type="ECO:0000256" key="9">
    <source>
        <dbReference type="RuleBase" id="RU365073"/>
    </source>
</evidence>
<dbReference type="GO" id="GO:0017056">
    <property type="term" value="F:structural constituent of nuclear pore"/>
    <property type="evidence" value="ECO:0007669"/>
    <property type="project" value="TreeGrafter"/>
</dbReference>
<dbReference type="GO" id="GO:0031965">
    <property type="term" value="C:nuclear membrane"/>
    <property type="evidence" value="ECO:0007669"/>
    <property type="project" value="UniProtKB-UniRule"/>
</dbReference>
<dbReference type="Proteomes" id="UP000515788">
    <property type="component" value="Chromosome 7"/>
</dbReference>
<keyword evidence="8 9" id="KW-0539">Nucleus</keyword>
<comment type="function">
    <text evidence="9">Functions as a component of the nuclear pore complex (NPC).</text>
</comment>
<evidence type="ECO:0000256" key="5">
    <source>
        <dbReference type="ARBA" id="ARBA00022927"/>
    </source>
</evidence>
<keyword evidence="7 9" id="KW-0906">Nuclear pore complex</keyword>
<evidence type="ECO:0000256" key="7">
    <source>
        <dbReference type="ARBA" id="ARBA00023132"/>
    </source>
</evidence>
<protein>
    <recommendedName>
        <fullName evidence="9">Nuclear pore complex protein Nup85</fullName>
    </recommendedName>
</protein>
<accession>A0A7G3ZLY0</accession>
<comment type="subcellular location">
    <subcellularLocation>
        <location evidence="1 9">Nucleus</location>
        <location evidence="1 9">Nuclear pore complex</location>
    </subcellularLocation>
</comment>
<comment type="subunit">
    <text evidence="9">Component of the nuclear pore complex (NPC).</text>
</comment>
<reference evidence="10 11" key="1">
    <citation type="submission" date="2020-06" db="EMBL/GenBank/DDBJ databases">
        <title>The yeast mating-type switching endonuclease HO is a domesticated member of an unorthodox homing genetic element family.</title>
        <authorList>
            <person name="Coughlan A.Y."/>
            <person name="Lombardi L."/>
            <person name="Braun-Galleani S."/>
            <person name="Martos A.R."/>
            <person name="Galeote V."/>
            <person name="Bigey F."/>
            <person name="Dequin S."/>
            <person name="Byrne K.P."/>
            <person name="Wolfe K.H."/>
        </authorList>
    </citation>
    <scope>NUCLEOTIDE SEQUENCE [LARGE SCALE GENOMIC DNA]</scope>
    <source>
        <strain evidence="10 11">CBS764</strain>
    </source>
</reference>
<evidence type="ECO:0000313" key="10">
    <source>
        <dbReference type="EMBL" id="QLL34516.1"/>
    </source>
</evidence>
<keyword evidence="11" id="KW-1185">Reference proteome</keyword>
<organism evidence="10 11">
    <name type="scientific">Torulaspora globosa</name>
    <dbReference type="NCBI Taxonomy" id="48254"/>
    <lineage>
        <taxon>Eukaryota</taxon>
        <taxon>Fungi</taxon>
        <taxon>Dikarya</taxon>
        <taxon>Ascomycota</taxon>
        <taxon>Saccharomycotina</taxon>
        <taxon>Saccharomycetes</taxon>
        <taxon>Saccharomycetales</taxon>
        <taxon>Saccharomycetaceae</taxon>
        <taxon>Torulaspora</taxon>
    </lineage>
</organism>
<evidence type="ECO:0000313" key="11">
    <source>
        <dbReference type="Proteomes" id="UP000515788"/>
    </source>
</evidence>
<dbReference type="PANTHER" id="PTHR13373">
    <property type="entry name" value="FROUNT PROTEIN-RELATED"/>
    <property type="match status" value="1"/>
</dbReference>
<dbReference type="AlphaFoldDB" id="A0A7G3ZLY0"/>
<dbReference type="GO" id="GO:0006606">
    <property type="term" value="P:protein import into nucleus"/>
    <property type="evidence" value="ECO:0007669"/>
    <property type="project" value="TreeGrafter"/>
</dbReference>
<dbReference type="InterPro" id="IPR011502">
    <property type="entry name" value="Nucleoporin_Nup85"/>
</dbReference>
<keyword evidence="4 9" id="KW-0509">mRNA transport</keyword>
<keyword evidence="5 9" id="KW-0653">Protein transport</keyword>
<proteinExistence type="inferred from homology"/>
<name>A0A7G3ZLY0_9SACH</name>
<dbReference type="Gene3D" id="2.20.25.500">
    <property type="match status" value="1"/>
</dbReference>
<keyword evidence="6 9" id="KW-0811">Translocation</keyword>
<dbReference type="RefSeq" id="XP_037141190.1">
    <property type="nucleotide sequence ID" value="XM_037285294.1"/>
</dbReference>
<comment type="similarity">
    <text evidence="2 9">Belongs to the nucleoporin Nup85 family.</text>
</comment>
<evidence type="ECO:0000256" key="1">
    <source>
        <dbReference type="ARBA" id="ARBA00004567"/>
    </source>
</evidence>
<dbReference type="PANTHER" id="PTHR13373:SF21">
    <property type="entry name" value="NUCLEAR PORE COMPLEX PROTEIN NUP85"/>
    <property type="match status" value="1"/>
</dbReference>
<dbReference type="GO" id="GO:0045893">
    <property type="term" value="P:positive regulation of DNA-templated transcription"/>
    <property type="evidence" value="ECO:0007669"/>
    <property type="project" value="TreeGrafter"/>
</dbReference>
<keyword evidence="3 9" id="KW-0813">Transport</keyword>
<dbReference type="GeneID" id="59327757"/>
<sequence length="734" mass="83186">MAGEVQADAEKLLINVDSMDFLDAEGSERDESMDLNALDDEMETDPVTGAYMISLSRGSEPLSFNENGKLKFKLSPLAYQNIGFVTEPKQYKLYPVSLPRVDTTEEYVSYVSKVFEIYRDLGDDRRFSVPTIGVINQTEGKEHIAAVNLAMEALSVELELYIESIKEKSSLFGRFYELEESLTIINCLKTFHFTVDTPDQDIRGQFIKNLLAWINRSDGEPNEEATSQVLSSSSGTRKCFQNPPFWKLINTLLLRGLFEQAIACLETSGLLPYLEGQCKVSSNAIHDLISLIRRYPMDAADDFREWKNLALELAQTFSESDAKITGEMRDLIEDSLLLIGGHQAKILAYSKTWYESLSGLLLYYIPSLELCEEYLHLSLKKNALDVTNTWQQACVDIIKGKVHSILPLLEALDSCTAAVSAAICQAKGLIEIYYEDGQDEVEPTEEILSPRNGMASYMLNSFALELCSYDDKKLWSVAIGLITLSPTENTTAKKLAIAELLPHYPFQTNDDIEWMLSVAAKWRLPQVTKSIYIMLGNKLLYESNTIEAMANFSKAGKFEWVKRYSWMMFEASVLQGAPLDDIILNAIVSEDSEQVIPKELLDSLMTNAMKQTLAPYAVLFQFYEAQSKENWSDALQFLLALIDFPYLPKCYLVLLVAKFLYPLFLKDPLKPIQEESILRIMEAMESKWDDKDVKSQNIFRCVQESSMGALPDTLEALHRAVRKELNLKLCQEYM</sequence>
<evidence type="ECO:0000256" key="4">
    <source>
        <dbReference type="ARBA" id="ARBA00022816"/>
    </source>
</evidence>
<dbReference type="EMBL" id="CP059252">
    <property type="protein sequence ID" value="QLL34516.1"/>
    <property type="molecule type" value="Genomic_DNA"/>
</dbReference>
<dbReference type="GO" id="GO:0006406">
    <property type="term" value="P:mRNA export from nucleus"/>
    <property type="evidence" value="ECO:0007669"/>
    <property type="project" value="TreeGrafter"/>
</dbReference>
<dbReference type="GO" id="GO:0031080">
    <property type="term" value="C:nuclear pore outer ring"/>
    <property type="evidence" value="ECO:0007669"/>
    <property type="project" value="TreeGrafter"/>
</dbReference>
<dbReference type="OrthoDB" id="17644at2759"/>
<dbReference type="Pfam" id="PF07575">
    <property type="entry name" value="Nucleopor_Nup85"/>
    <property type="match status" value="1"/>
</dbReference>
<gene>
    <name evidence="10" type="ORF">HG536_0G03780</name>
</gene>
<evidence type="ECO:0000256" key="8">
    <source>
        <dbReference type="ARBA" id="ARBA00023242"/>
    </source>
</evidence>
<keyword evidence="9" id="KW-0472">Membrane</keyword>
<evidence type="ECO:0000256" key="3">
    <source>
        <dbReference type="ARBA" id="ARBA00022448"/>
    </source>
</evidence>
<evidence type="ECO:0000256" key="6">
    <source>
        <dbReference type="ARBA" id="ARBA00023010"/>
    </source>
</evidence>